<keyword evidence="2" id="KW-0472">Membrane</keyword>
<feature type="non-terminal residue" evidence="4">
    <location>
        <position position="443"/>
    </location>
</feature>
<dbReference type="PROSITE" id="PS50825">
    <property type="entry name" value="HYR"/>
    <property type="match status" value="1"/>
</dbReference>
<dbReference type="InterPro" id="IPR003410">
    <property type="entry name" value="HYR_dom"/>
</dbReference>
<dbReference type="Gene3D" id="2.60.40.10">
    <property type="entry name" value="Immunoglobulins"/>
    <property type="match status" value="1"/>
</dbReference>
<accession>A0A1M7PWM0</accession>
<dbReference type="AlphaFoldDB" id="A0A1M7PWM0"/>
<evidence type="ECO:0000313" key="5">
    <source>
        <dbReference type="Proteomes" id="UP000184092"/>
    </source>
</evidence>
<evidence type="ECO:0000313" key="4">
    <source>
        <dbReference type="EMBL" id="SHN22025.1"/>
    </source>
</evidence>
<keyword evidence="5" id="KW-1185">Reference proteome</keyword>
<evidence type="ECO:0000256" key="1">
    <source>
        <dbReference type="ARBA" id="ARBA00022737"/>
    </source>
</evidence>
<dbReference type="EMBL" id="FRCL01000030">
    <property type="protein sequence ID" value="SHN22025.1"/>
    <property type="molecule type" value="Genomic_DNA"/>
</dbReference>
<dbReference type="STRING" id="178356.SAMN05216269_1301"/>
<dbReference type="SUPFAM" id="SSF81296">
    <property type="entry name" value="E set domains"/>
    <property type="match status" value="1"/>
</dbReference>
<dbReference type="Proteomes" id="UP000184092">
    <property type="component" value="Unassembled WGS sequence"/>
</dbReference>
<sequence length="443" mass="45335">MKISNKIEELGDCCKSSGHSNKKKNNKLGYFSMVLFLLMTSVQMVYAQVPTITSFSPASAKGGATVTITGTNFTGATSVKFGTEAAASFTVVNSTTITAIVSSSGQSGQISVTTTNGTATINNFVFLPPPACNIVGPLKGCLGTNLTYTVEIAYSGNDQTSTPPVPELLISFPVGPDNTTNGAMIISNTPFVYNAATNSGTITAVLFPGTTTGKILGILTVNAPGGTSTCSASITITDVEVTTSFLPIKCFGGTTNLEVNASSSGSNTAYKYTLSRDGFPDVIISSQFTSVSFPNLVAGDYTVTVEGNNLGCKGVKKVTIGDGAKPVVLNCATDVTEASCQTQDQINTKFNAWLATFSTSGGTNPVVTRNPLTPLAPSKCGGSTTVTWTVTDDCGATQTCTRTFTVTPDLIAPVITATGTPSNGTLGCNPTAALITAALGTAT</sequence>
<dbReference type="CDD" id="cd00102">
    <property type="entry name" value="IPT"/>
    <property type="match status" value="1"/>
</dbReference>
<feature type="domain" description="HYR" evidence="3">
    <location>
        <begin position="321"/>
        <end position="408"/>
    </location>
</feature>
<dbReference type="InterPro" id="IPR014756">
    <property type="entry name" value="Ig_E-set"/>
</dbReference>
<keyword evidence="2" id="KW-0812">Transmembrane</keyword>
<proteinExistence type="predicted"/>
<protein>
    <submittedName>
        <fullName evidence="4">IPT/TIG domain-containing protein</fullName>
    </submittedName>
</protein>
<keyword evidence="2" id="KW-1133">Transmembrane helix</keyword>
<reference evidence="5" key="1">
    <citation type="submission" date="2016-11" db="EMBL/GenBank/DDBJ databases">
        <authorList>
            <person name="Varghese N."/>
            <person name="Submissions S."/>
        </authorList>
    </citation>
    <scope>NUCLEOTIDE SEQUENCE [LARGE SCALE GENOMIC DNA]</scope>
    <source>
        <strain evidence="5">CGMCC 1.2749</strain>
    </source>
</reference>
<evidence type="ECO:0000256" key="2">
    <source>
        <dbReference type="SAM" id="Phobius"/>
    </source>
</evidence>
<dbReference type="InterPro" id="IPR013783">
    <property type="entry name" value="Ig-like_fold"/>
</dbReference>
<organism evidence="4 5">
    <name type="scientific">Flavobacterium xinjiangense</name>
    <dbReference type="NCBI Taxonomy" id="178356"/>
    <lineage>
        <taxon>Bacteria</taxon>
        <taxon>Pseudomonadati</taxon>
        <taxon>Bacteroidota</taxon>
        <taxon>Flavobacteriia</taxon>
        <taxon>Flavobacteriales</taxon>
        <taxon>Flavobacteriaceae</taxon>
        <taxon>Flavobacterium</taxon>
    </lineage>
</organism>
<name>A0A1M7PWM0_9FLAO</name>
<gene>
    <name evidence="4" type="ORF">SAMN05216269_1301</name>
</gene>
<dbReference type="RefSeq" id="WP_208609334.1">
    <property type="nucleotide sequence ID" value="NZ_FRCL01000030.1"/>
</dbReference>
<keyword evidence="1" id="KW-0677">Repeat</keyword>
<evidence type="ECO:0000259" key="3">
    <source>
        <dbReference type="PROSITE" id="PS50825"/>
    </source>
</evidence>
<feature type="transmembrane region" description="Helical" evidence="2">
    <location>
        <begin position="28"/>
        <end position="46"/>
    </location>
</feature>